<comment type="caution">
    <text evidence="5">The sequence shown here is derived from an EMBL/GenBank/DDBJ whole genome shotgun (WGS) entry which is preliminary data.</text>
</comment>
<organism evidence="5 6">
    <name type="scientific">Helianthus annuus</name>
    <name type="common">Common sunflower</name>
    <dbReference type="NCBI Taxonomy" id="4232"/>
    <lineage>
        <taxon>Eukaryota</taxon>
        <taxon>Viridiplantae</taxon>
        <taxon>Streptophyta</taxon>
        <taxon>Embryophyta</taxon>
        <taxon>Tracheophyta</taxon>
        <taxon>Spermatophyta</taxon>
        <taxon>Magnoliopsida</taxon>
        <taxon>eudicotyledons</taxon>
        <taxon>Gunneridae</taxon>
        <taxon>Pentapetalae</taxon>
        <taxon>asterids</taxon>
        <taxon>campanulids</taxon>
        <taxon>Asterales</taxon>
        <taxon>Asteraceae</taxon>
        <taxon>Asteroideae</taxon>
        <taxon>Heliantheae alliance</taxon>
        <taxon>Heliantheae</taxon>
        <taxon>Helianthus</taxon>
    </lineage>
</organism>
<keyword evidence="1" id="KW-0862">Zinc</keyword>
<dbReference type="EMBL" id="MNCJ02000318">
    <property type="protein sequence ID" value="KAF5813679.1"/>
    <property type="molecule type" value="Genomic_DNA"/>
</dbReference>
<feature type="region of interest" description="Disordered" evidence="3">
    <location>
        <begin position="529"/>
        <end position="552"/>
    </location>
</feature>
<accession>A0A9K3NV44</accession>
<sequence>MASLVAILQSYESLIAGRIGNPMLIKEDYDQIDAEELELMDVKWCLASACRRAEKFQQITGRDEFRGMATSPLGFDKSKVTCFRCKGKGHFKRECKNQESSGSQDKSNYYQKSIFHQIDQQPQQKDQKTAHGKMIEEANRKAYYGIINQNDEFVTEGFSWDKYIPSGTRSDVALVTRILGEDEDCQKRVPIFPDLGSDIDTDDEEEYLNKCRKSIDPDSFNFFYADKVEMLNQKKIARLKRELEAAKLLADEKTKTEDGETKVEAVTKNVTEKIVEVEKVVEKIVEVEKVVEVEKIVEIEKIVEVEKLVEVEKVIEVTKPCEKCSKSCQVCEEKDKKIAELERMKEDLLSDVKYVKESYDVLNRTVDSLKRTNSEIEKANDKMSATLMTKQSVINDYIEDCAKLKKELELGKIESERINRLLLSYTTCDYLIDRVYPTAAGLEAFMKKEKEEDTGKTQSVKYNRCPPPIFVSYSPRKPNEERVDKALNIKLKSEIIDELPDNIDVTFTASDTDHESELVKRVVDQVLDMDEESKSKSKSDSSSSSEKSPSSPVKRVYNKEFLLSKSNLNDESINLAYILNDSDKLYSDEEFPIRSVKTEMIKKVFKLTEINISEIKDLNLSAKPKPYTSRIKQRVNKNVGSRSDPNESFRGVLLCFRCGKQETKLETADSSL</sequence>
<dbReference type="SUPFAM" id="SSF57756">
    <property type="entry name" value="Retrovirus zinc finger-like domains"/>
    <property type="match status" value="1"/>
</dbReference>
<evidence type="ECO:0000259" key="4">
    <source>
        <dbReference type="PROSITE" id="PS50158"/>
    </source>
</evidence>
<proteinExistence type="predicted"/>
<dbReference type="Proteomes" id="UP000215914">
    <property type="component" value="Unassembled WGS sequence"/>
</dbReference>
<reference evidence="5" key="1">
    <citation type="journal article" date="2017" name="Nature">
        <title>The sunflower genome provides insights into oil metabolism, flowering and Asterid evolution.</title>
        <authorList>
            <person name="Badouin H."/>
            <person name="Gouzy J."/>
            <person name="Grassa C.J."/>
            <person name="Murat F."/>
            <person name="Staton S.E."/>
            <person name="Cottret L."/>
            <person name="Lelandais-Briere C."/>
            <person name="Owens G.L."/>
            <person name="Carrere S."/>
            <person name="Mayjonade B."/>
            <person name="Legrand L."/>
            <person name="Gill N."/>
            <person name="Kane N.C."/>
            <person name="Bowers J.E."/>
            <person name="Hubner S."/>
            <person name="Bellec A."/>
            <person name="Berard A."/>
            <person name="Berges H."/>
            <person name="Blanchet N."/>
            <person name="Boniface M.C."/>
            <person name="Brunel D."/>
            <person name="Catrice O."/>
            <person name="Chaidir N."/>
            <person name="Claudel C."/>
            <person name="Donnadieu C."/>
            <person name="Faraut T."/>
            <person name="Fievet G."/>
            <person name="Helmstetter N."/>
            <person name="King M."/>
            <person name="Knapp S.J."/>
            <person name="Lai Z."/>
            <person name="Le Paslier M.C."/>
            <person name="Lippi Y."/>
            <person name="Lorenzon L."/>
            <person name="Mandel J.R."/>
            <person name="Marage G."/>
            <person name="Marchand G."/>
            <person name="Marquand E."/>
            <person name="Bret-Mestries E."/>
            <person name="Morien E."/>
            <person name="Nambeesan S."/>
            <person name="Nguyen T."/>
            <person name="Pegot-Espagnet P."/>
            <person name="Pouilly N."/>
            <person name="Raftis F."/>
            <person name="Sallet E."/>
            <person name="Schiex T."/>
            <person name="Thomas J."/>
            <person name="Vandecasteele C."/>
            <person name="Vares D."/>
            <person name="Vear F."/>
            <person name="Vautrin S."/>
            <person name="Crespi M."/>
            <person name="Mangin B."/>
            <person name="Burke J.M."/>
            <person name="Salse J."/>
            <person name="Munos S."/>
            <person name="Vincourt P."/>
            <person name="Rieseberg L.H."/>
            <person name="Langlade N.B."/>
        </authorList>
    </citation>
    <scope>NUCLEOTIDE SEQUENCE</scope>
    <source>
        <tissue evidence="5">Leaves</tissue>
    </source>
</reference>
<keyword evidence="1" id="KW-0479">Metal-binding</keyword>
<feature type="compositionally biased region" description="Low complexity" evidence="3">
    <location>
        <begin position="540"/>
        <end position="552"/>
    </location>
</feature>
<evidence type="ECO:0000313" key="6">
    <source>
        <dbReference type="Proteomes" id="UP000215914"/>
    </source>
</evidence>
<dbReference type="AlphaFoldDB" id="A0A9K3NV44"/>
<dbReference type="InterPro" id="IPR036875">
    <property type="entry name" value="Znf_CCHC_sf"/>
</dbReference>
<dbReference type="InterPro" id="IPR001878">
    <property type="entry name" value="Znf_CCHC"/>
</dbReference>
<gene>
    <name evidence="5" type="ORF">HanXRQr2_Chr03g0101591</name>
</gene>
<feature type="coiled-coil region" evidence="2">
    <location>
        <begin position="331"/>
        <end position="386"/>
    </location>
</feature>
<feature type="domain" description="CCHC-type" evidence="4">
    <location>
        <begin position="82"/>
        <end position="97"/>
    </location>
</feature>
<dbReference type="GO" id="GO:0003676">
    <property type="term" value="F:nucleic acid binding"/>
    <property type="evidence" value="ECO:0007669"/>
    <property type="project" value="InterPro"/>
</dbReference>
<dbReference type="PROSITE" id="PS50158">
    <property type="entry name" value="ZF_CCHC"/>
    <property type="match status" value="1"/>
</dbReference>
<keyword evidence="6" id="KW-1185">Reference proteome</keyword>
<protein>
    <submittedName>
        <fullName evidence="5">Transcription factor interactor and regulator CCHC(Zn) family</fullName>
    </submittedName>
</protein>
<evidence type="ECO:0000313" key="5">
    <source>
        <dbReference type="EMBL" id="KAF5813679.1"/>
    </source>
</evidence>
<dbReference type="SMART" id="SM00343">
    <property type="entry name" value="ZnF_C2HC"/>
    <property type="match status" value="1"/>
</dbReference>
<evidence type="ECO:0000256" key="1">
    <source>
        <dbReference type="PROSITE-ProRule" id="PRU00047"/>
    </source>
</evidence>
<dbReference type="Gene3D" id="4.10.60.10">
    <property type="entry name" value="Zinc finger, CCHC-type"/>
    <property type="match status" value="1"/>
</dbReference>
<dbReference type="Gramene" id="mRNA:HanXRQr2_Chr03g0101591">
    <property type="protein sequence ID" value="CDS:HanXRQr2_Chr03g0101591.1"/>
    <property type="gene ID" value="HanXRQr2_Chr03g0101591"/>
</dbReference>
<evidence type="ECO:0000256" key="3">
    <source>
        <dbReference type="SAM" id="MobiDB-lite"/>
    </source>
</evidence>
<keyword evidence="1" id="KW-0863">Zinc-finger</keyword>
<keyword evidence="2" id="KW-0175">Coiled coil</keyword>
<name>A0A9K3NV44_HELAN</name>
<dbReference type="GO" id="GO:0008270">
    <property type="term" value="F:zinc ion binding"/>
    <property type="evidence" value="ECO:0007669"/>
    <property type="project" value="UniProtKB-KW"/>
</dbReference>
<evidence type="ECO:0000256" key="2">
    <source>
        <dbReference type="SAM" id="Coils"/>
    </source>
</evidence>
<reference evidence="5" key="2">
    <citation type="submission" date="2020-06" db="EMBL/GenBank/DDBJ databases">
        <title>Helianthus annuus Genome sequencing and assembly Release 2.</title>
        <authorList>
            <person name="Gouzy J."/>
            <person name="Langlade N."/>
            <person name="Munos S."/>
        </authorList>
    </citation>
    <scope>NUCLEOTIDE SEQUENCE</scope>
    <source>
        <tissue evidence="5">Leaves</tissue>
    </source>
</reference>